<evidence type="ECO:0000313" key="8">
    <source>
        <dbReference type="Proteomes" id="UP000754226"/>
    </source>
</evidence>
<dbReference type="GO" id="GO:0003677">
    <property type="term" value="F:DNA binding"/>
    <property type="evidence" value="ECO:0007669"/>
    <property type="project" value="UniProtKB-KW"/>
</dbReference>
<dbReference type="Pfam" id="PF07282">
    <property type="entry name" value="Cas12f1-like_TNB"/>
    <property type="match status" value="1"/>
</dbReference>
<evidence type="ECO:0000259" key="6">
    <source>
        <dbReference type="Pfam" id="PF07282"/>
    </source>
</evidence>
<reference evidence="7" key="1">
    <citation type="submission" date="2021-02" db="EMBL/GenBank/DDBJ databases">
        <title>Infant gut strain persistence is associated with maternal origin, phylogeny, and functional potential including surface adhesion and iron acquisition.</title>
        <authorList>
            <person name="Lou Y.C."/>
        </authorList>
    </citation>
    <scope>NUCLEOTIDE SEQUENCE</scope>
    <source>
        <strain evidence="7">L3_106_000M1_dasL3_106_000M1_concoct_15</strain>
    </source>
</reference>
<dbReference type="GO" id="GO:0006310">
    <property type="term" value="P:DNA recombination"/>
    <property type="evidence" value="ECO:0007669"/>
    <property type="project" value="UniProtKB-KW"/>
</dbReference>
<keyword evidence="2" id="KW-0815">Transposition</keyword>
<feature type="domain" description="Probable transposase IS891/IS1136/IS1341" evidence="5">
    <location>
        <begin position="178"/>
        <end position="291"/>
    </location>
</feature>
<proteinExistence type="inferred from homology"/>
<organism evidence="7 8">
    <name type="scientific">Acidaminococcus intestini</name>
    <dbReference type="NCBI Taxonomy" id="187327"/>
    <lineage>
        <taxon>Bacteria</taxon>
        <taxon>Bacillati</taxon>
        <taxon>Bacillota</taxon>
        <taxon>Negativicutes</taxon>
        <taxon>Acidaminococcales</taxon>
        <taxon>Acidaminococcaceae</taxon>
        <taxon>Acidaminococcus</taxon>
    </lineage>
</organism>
<protein>
    <submittedName>
        <fullName evidence="7">Transposase</fullName>
    </submittedName>
</protein>
<gene>
    <name evidence="7" type="ORF">KHX13_01740</name>
</gene>
<keyword evidence="3" id="KW-0238">DNA-binding</keyword>
<evidence type="ECO:0000256" key="3">
    <source>
        <dbReference type="ARBA" id="ARBA00023125"/>
    </source>
</evidence>
<evidence type="ECO:0000256" key="2">
    <source>
        <dbReference type="ARBA" id="ARBA00022578"/>
    </source>
</evidence>
<dbReference type="Pfam" id="PF01385">
    <property type="entry name" value="OrfB_IS605"/>
    <property type="match status" value="1"/>
</dbReference>
<dbReference type="NCBIfam" id="NF040570">
    <property type="entry name" value="guided_TnpB"/>
    <property type="match status" value="1"/>
</dbReference>
<dbReference type="InterPro" id="IPR010095">
    <property type="entry name" value="Cas12f1-like_TNB"/>
</dbReference>
<dbReference type="AlphaFoldDB" id="A0A943I4R8"/>
<feature type="domain" description="Cas12f1-like TNB" evidence="6">
    <location>
        <begin position="313"/>
        <end position="391"/>
    </location>
</feature>
<comment type="similarity">
    <text evidence="1">In the C-terminal section; belongs to the transposase 35 family.</text>
</comment>
<evidence type="ECO:0000259" key="5">
    <source>
        <dbReference type="Pfam" id="PF01385"/>
    </source>
</evidence>
<comment type="caution">
    <text evidence="7">The sequence shown here is derived from an EMBL/GenBank/DDBJ whole genome shotgun (WGS) entry which is preliminary data.</text>
</comment>
<name>A0A943I4R8_9FIRM</name>
<dbReference type="NCBIfam" id="TIGR01766">
    <property type="entry name" value="IS200/IS605 family accessory protein TnpB-like domain"/>
    <property type="match status" value="1"/>
</dbReference>
<dbReference type="GO" id="GO:0032196">
    <property type="term" value="P:transposition"/>
    <property type="evidence" value="ECO:0007669"/>
    <property type="project" value="UniProtKB-KW"/>
</dbReference>
<evidence type="ECO:0000256" key="4">
    <source>
        <dbReference type="ARBA" id="ARBA00023172"/>
    </source>
</evidence>
<keyword evidence="4" id="KW-0233">DNA recombination</keyword>
<dbReference type="EMBL" id="JAGZCZ010000002">
    <property type="protein sequence ID" value="MBS5519053.1"/>
    <property type="molecule type" value="Genomic_DNA"/>
</dbReference>
<sequence>MYLTQSNIIRGLSKEEYSILREMCRYSNNLYNVALYNIRQYYFQEKKFLKYEENYHVCKENENYSLLQAGVSQQTLKVADRSFKSFFNLIKKAKSGEYRFKDIKMPRYREKGGMFNLILSTNAINIKDGFLTIPMSREFSKLHGGRPIKIPFPERLEGKTIKEVRICPIHSGMYFKIQYCYLQEAEPQDVSADNVLAIDIGLENLATCVTSTGTAFIMDGRKLKSMNQYWNKQKAYYQSIADKQGQKKTHRLHALAKKRNHRTQDYIRKVTRYIINYCIAHRIGTIVCGYNGDFKRSMDLGKMTNQQFTQISFGSLRKTLEGLCERYGMTYIEQEESYTSKASCLDLDDIPVCHPGQPYTGAFRGKRVHRGLYQSADGRTINADVNGAANILRKSKQNFDFEELCRGLLDSPLRIRVS</sequence>
<evidence type="ECO:0000313" key="7">
    <source>
        <dbReference type="EMBL" id="MBS5519053.1"/>
    </source>
</evidence>
<dbReference type="Proteomes" id="UP000754226">
    <property type="component" value="Unassembled WGS sequence"/>
</dbReference>
<evidence type="ECO:0000256" key="1">
    <source>
        <dbReference type="ARBA" id="ARBA00008761"/>
    </source>
</evidence>
<dbReference type="InterPro" id="IPR001959">
    <property type="entry name" value="Transposase"/>
</dbReference>
<accession>A0A943I4R8</accession>